<dbReference type="RefSeq" id="WP_135482391.1">
    <property type="nucleotide sequence ID" value="NZ_SIJK02000150.1"/>
</dbReference>
<keyword evidence="3" id="KW-1185">Reference proteome</keyword>
<proteinExistence type="predicted"/>
<comment type="caution">
    <text evidence="2">The sequence shown here is derived from an EMBL/GenBank/DDBJ whole genome shotgun (WGS) entry which is preliminary data.</text>
</comment>
<protein>
    <submittedName>
        <fullName evidence="2">Uncharacterized protein</fullName>
    </submittedName>
</protein>
<evidence type="ECO:0000313" key="2">
    <source>
        <dbReference type="EMBL" id="MBP1469038.1"/>
    </source>
</evidence>
<accession>A0ABS4DHY9</accession>
<sequence length="88" mass="9023">MPHSSRTQVAQATQTPLPGLEPAPLLGHAPGAACAPPVTALHEALSPYLDVSHLRHLAATGDDLRAALQGGGIPFGGRFFYSRAEGAS</sequence>
<name>A0ABS4DHY9_9CHLR</name>
<evidence type="ECO:0000313" key="3">
    <source>
        <dbReference type="Proteomes" id="UP001193081"/>
    </source>
</evidence>
<gene>
    <name evidence="2" type="ORF">EYB53_025240</name>
</gene>
<feature type="compositionally biased region" description="Low complexity" evidence="1">
    <location>
        <begin position="16"/>
        <end position="28"/>
    </location>
</feature>
<reference evidence="2 3" key="1">
    <citation type="submission" date="2021-03" db="EMBL/GenBank/DDBJ databases">
        <authorList>
            <person name="Grouzdev D.S."/>
        </authorList>
    </citation>
    <scope>NUCLEOTIDE SEQUENCE [LARGE SCALE GENOMIC DNA]</scope>
    <source>
        <strain evidence="2 3">M50-1</strain>
    </source>
</reference>
<dbReference type="Proteomes" id="UP001193081">
    <property type="component" value="Unassembled WGS sequence"/>
</dbReference>
<feature type="region of interest" description="Disordered" evidence="1">
    <location>
        <begin position="1"/>
        <end position="28"/>
    </location>
</feature>
<feature type="compositionally biased region" description="Polar residues" evidence="1">
    <location>
        <begin position="1"/>
        <end position="15"/>
    </location>
</feature>
<evidence type="ECO:0000256" key="1">
    <source>
        <dbReference type="SAM" id="MobiDB-lite"/>
    </source>
</evidence>
<organism evidence="2 3">
    <name type="scientific">Candidatus Chloroploca mongolica</name>
    <dbReference type="NCBI Taxonomy" id="2528176"/>
    <lineage>
        <taxon>Bacteria</taxon>
        <taxon>Bacillati</taxon>
        <taxon>Chloroflexota</taxon>
        <taxon>Chloroflexia</taxon>
        <taxon>Chloroflexales</taxon>
        <taxon>Chloroflexineae</taxon>
        <taxon>Oscillochloridaceae</taxon>
        <taxon>Candidatus Chloroploca</taxon>
    </lineage>
</organism>
<dbReference type="EMBL" id="SIJK02000150">
    <property type="protein sequence ID" value="MBP1469038.1"/>
    <property type="molecule type" value="Genomic_DNA"/>
</dbReference>